<feature type="transmembrane region" description="Helical" evidence="1">
    <location>
        <begin position="81"/>
        <end position="101"/>
    </location>
</feature>
<evidence type="ECO:0000313" key="3">
    <source>
        <dbReference type="WBParaSite" id="Csp11.Scaffold629.g13221.t1"/>
    </source>
</evidence>
<sequence>MVSVTNKVDRQMRLEKEHIMVYSMLVLMLMEVVILLISFYRTFDPETFPMAYTVFYALWMWSMIPGFTYFGFCFGEYALLLVYRLGIRTIMFIGFSIIVLVSDFELLPMDAIAILLIEQAYLLYGWYTENLTYPGKWIYILVQWFSNLESVNNTTIDRDEDIDLFAESEISNVWTNQDVDSEFFDESDYVNNVSGFTSDSDSSINTNSNSLVDSASTKTDYLNYSVNSVSTSITGLDISTNSSPFPTNDS</sequence>
<keyword evidence="1" id="KW-1133">Transmembrane helix</keyword>
<protein>
    <submittedName>
        <fullName evidence="3">Transmembrane protein</fullName>
    </submittedName>
</protein>
<name>A0A1I7TZ21_9PELO</name>
<feature type="transmembrane region" description="Helical" evidence="1">
    <location>
        <begin position="52"/>
        <end position="74"/>
    </location>
</feature>
<keyword evidence="1" id="KW-0812">Transmembrane</keyword>
<reference evidence="3" key="1">
    <citation type="submission" date="2016-11" db="UniProtKB">
        <authorList>
            <consortium name="WormBaseParasite"/>
        </authorList>
    </citation>
    <scope>IDENTIFICATION</scope>
</reference>
<dbReference type="WBParaSite" id="Csp11.Scaffold629.g13221.t1">
    <property type="protein sequence ID" value="Csp11.Scaffold629.g13221.t1"/>
    <property type="gene ID" value="Csp11.Scaffold629.g13221"/>
</dbReference>
<accession>A0A1I7TZ21</accession>
<dbReference type="AlphaFoldDB" id="A0A1I7TZ21"/>
<evidence type="ECO:0000313" key="2">
    <source>
        <dbReference type="Proteomes" id="UP000095282"/>
    </source>
</evidence>
<dbReference type="Proteomes" id="UP000095282">
    <property type="component" value="Unplaced"/>
</dbReference>
<proteinExistence type="predicted"/>
<keyword evidence="2" id="KW-1185">Reference proteome</keyword>
<organism evidence="2 3">
    <name type="scientific">Caenorhabditis tropicalis</name>
    <dbReference type="NCBI Taxonomy" id="1561998"/>
    <lineage>
        <taxon>Eukaryota</taxon>
        <taxon>Metazoa</taxon>
        <taxon>Ecdysozoa</taxon>
        <taxon>Nematoda</taxon>
        <taxon>Chromadorea</taxon>
        <taxon>Rhabditida</taxon>
        <taxon>Rhabditina</taxon>
        <taxon>Rhabditomorpha</taxon>
        <taxon>Rhabditoidea</taxon>
        <taxon>Rhabditidae</taxon>
        <taxon>Peloderinae</taxon>
        <taxon>Caenorhabditis</taxon>
    </lineage>
</organism>
<evidence type="ECO:0000256" key="1">
    <source>
        <dbReference type="SAM" id="Phobius"/>
    </source>
</evidence>
<feature type="transmembrane region" description="Helical" evidence="1">
    <location>
        <begin position="21"/>
        <end position="40"/>
    </location>
</feature>
<keyword evidence="1" id="KW-0472">Membrane</keyword>